<keyword evidence="2" id="KW-0813">Transport</keyword>
<gene>
    <name evidence="11" type="ORF">BXZ70DRAFT_1007900</name>
</gene>
<dbReference type="PANTHER" id="PTHR23502">
    <property type="entry name" value="MAJOR FACILITATOR SUPERFAMILY"/>
    <property type="match status" value="1"/>
</dbReference>
<dbReference type="InterPro" id="IPR011701">
    <property type="entry name" value="MFS"/>
</dbReference>
<comment type="caution">
    <text evidence="11">The sequence shown here is derived from an EMBL/GenBank/DDBJ whole genome shotgun (WGS) entry which is preliminary data.</text>
</comment>
<dbReference type="GO" id="GO:0022857">
    <property type="term" value="F:transmembrane transporter activity"/>
    <property type="evidence" value="ECO:0007669"/>
    <property type="project" value="InterPro"/>
</dbReference>
<feature type="transmembrane region" description="Helical" evidence="9">
    <location>
        <begin position="200"/>
        <end position="221"/>
    </location>
</feature>
<name>A0A8K0UQ59_9AGAR</name>
<dbReference type="PANTHER" id="PTHR23502:SF186">
    <property type="entry name" value="MAJOR FACILITATOR SUPERFAMILY (MFS) PROFILE DOMAIN-CONTAINING PROTEIN"/>
    <property type="match status" value="1"/>
</dbReference>
<feature type="transmembrane region" description="Helical" evidence="9">
    <location>
        <begin position="280"/>
        <end position="302"/>
    </location>
</feature>
<evidence type="ECO:0000256" key="9">
    <source>
        <dbReference type="SAM" id="Phobius"/>
    </source>
</evidence>
<keyword evidence="5 9" id="KW-1133">Transmembrane helix</keyword>
<evidence type="ECO:0000256" key="3">
    <source>
        <dbReference type="ARBA" id="ARBA00022475"/>
    </source>
</evidence>
<dbReference type="GO" id="GO:0005886">
    <property type="term" value="C:plasma membrane"/>
    <property type="evidence" value="ECO:0007669"/>
    <property type="project" value="UniProtKB-SubCell"/>
</dbReference>
<feature type="region of interest" description="Disordered" evidence="8">
    <location>
        <begin position="512"/>
        <end position="558"/>
    </location>
</feature>
<accession>A0A8K0UQ59</accession>
<evidence type="ECO:0000256" key="8">
    <source>
        <dbReference type="SAM" id="MobiDB-lite"/>
    </source>
</evidence>
<evidence type="ECO:0000256" key="5">
    <source>
        <dbReference type="ARBA" id="ARBA00022989"/>
    </source>
</evidence>
<feature type="compositionally biased region" description="Polar residues" evidence="8">
    <location>
        <begin position="529"/>
        <end position="546"/>
    </location>
</feature>
<dbReference type="Pfam" id="PF07690">
    <property type="entry name" value="MFS_1"/>
    <property type="match status" value="1"/>
</dbReference>
<dbReference type="PROSITE" id="PS50850">
    <property type="entry name" value="MFS"/>
    <property type="match status" value="1"/>
</dbReference>
<comment type="similarity">
    <text evidence="7">Belongs to the major facilitator superfamily. DHA1 family. Polyamines/proton antiporter (TC 2.A.1.2.16) subfamily.</text>
</comment>
<evidence type="ECO:0000256" key="7">
    <source>
        <dbReference type="ARBA" id="ARBA00038459"/>
    </source>
</evidence>
<dbReference type="Proteomes" id="UP000813824">
    <property type="component" value="Unassembled WGS sequence"/>
</dbReference>
<dbReference type="Gene3D" id="1.20.1250.20">
    <property type="entry name" value="MFS general substrate transporter like domains"/>
    <property type="match status" value="1"/>
</dbReference>
<feature type="domain" description="Major facilitator superfamily (MFS) profile" evidence="10">
    <location>
        <begin position="45"/>
        <end position="482"/>
    </location>
</feature>
<feature type="transmembrane region" description="Helical" evidence="9">
    <location>
        <begin position="44"/>
        <end position="65"/>
    </location>
</feature>
<sequence>MSSAADSERTHTPSQAVHPPFQIVTFSNDDPEDPKNWSKAKKRWVLANISFFAFVGVFGSSSYAPGEGQIRQLYGVNENVSTTGLTLYVLGFGLGPLLWGPLSEMYGKRLMFLISWVLMTVTIIPSAFVDNIVVILIFRLLTGICVACPLSNGAGVPADIYPNDLYSMARATGIFTLSALLGPVFGSISGFFLAAHSGRVLWVIRMQFFLTVAIGPLVWLYPETYGPTILEHRAKRLRKQGQTNARAMSEIHAKTTTQVIQGHVVRPLGMMVREPITQGAALWVALAYGILYFFFEAFPVVFIQQHGIPFQLCGLTFIGIGIGMVSAVAFYPYILRASQKIFIPGIERRGIQTPIQENNLKAALSAVILMPISLFWFAWSSGHEVYWLSAAFAGIPYGYAIVIIIFAFVSYLTQTYGVYATSAQSANTFVRSVVAAALPIAAHSLNENVGTKWGISIFGFISLGMIPIPLFFIRYGAAFRERSHFANEARKVTEKMRAQKEALAAVVDVTEEDSMEVGAEKKDDIEAQVSVSASEQHSVGMSQPSSVLEAKEANTRGG</sequence>
<dbReference type="InterPro" id="IPR036259">
    <property type="entry name" value="MFS_trans_sf"/>
</dbReference>
<keyword evidence="6 9" id="KW-0472">Membrane</keyword>
<feature type="transmembrane region" description="Helical" evidence="9">
    <location>
        <begin position="385"/>
        <end position="409"/>
    </location>
</feature>
<protein>
    <submittedName>
        <fullName evidence="11">MFS general substrate transporter</fullName>
    </submittedName>
</protein>
<feature type="transmembrane region" description="Helical" evidence="9">
    <location>
        <begin position="453"/>
        <end position="473"/>
    </location>
</feature>
<feature type="transmembrane region" description="Helical" evidence="9">
    <location>
        <begin position="362"/>
        <end position="379"/>
    </location>
</feature>
<keyword evidence="3" id="KW-1003">Cell membrane</keyword>
<evidence type="ECO:0000259" key="10">
    <source>
        <dbReference type="PROSITE" id="PS50850"/>
    </source>
</evidence>
<feature type="transmembrane region" description="Helical" evidence="9">
    <location>
        <begin position="110"/>
        <end position="128"/>
    </location>
</feature>
<reference evidence="11" key="1">
    <citation type="journal article" date="2021" name="New Phytol.">
        <title>Evolutionary innovations through gain and loss of genes in the ectomycorrhizal Boletales.</title>
        <authorList>
            <person name="Wu G."/>
            <person name="Miyauchi S."/>
            <person name="Morin E."/>
            <person name="Kuo A."/>
            <person name="Drula E."/>
            <person name="Varga T."/>
            <person name="Kohler A."/>
            <person name="Feng B."/>
            <person name="Cao Y."/>
            <person name="Lipzen A."/>
            <person name="Daum C."/>
            <person name="Hundley H."/>
            <person name="Pangilinan J."/>
            <person name="Johnson J."/>
            <person name="Barry K."/>
            <person name="LaButti K."/>
            <person name="Ng V."/>
            <person name="Ahrendt S."/>
            <person name="Min B."/>
            <person name="Choi I.G."/>
            <person name="Park H."/>
            <person name="Plett J.M."/>
            <person name="Magnuson J."/>
            <person name="Spatafora J.W."/>
            <person name="Nagy L.G."/>
            <person name="Henrissat B."/>
            <person name="Grigoriev I.V."/>
            <person name="Yang Z.L."/>
            <person name="Xu J."/>
            <person name="Martin F.M."/>
        </authorList>
    </citation>
    <scope>NUCLEOTIDE SEQUENCE</scope>
    <source>
        <strain evidence="11">KKN 215</strain>
    </source>
</reference>
<evidence type="ECO:0000256" key="6">
    <source>
        <dbReference type="ARBA" id="ARBA00023136"/>
    </source>
</evidence>
<dbReference type="InterPro" id="IPR020846">
    <property type="entry name" value="MFS_dom"/>
</dbReference>
<dbReference type="EMBL" id="JAEVFJ010000014">
    <property type="protein sequence ID" value="KAH8100973.1"/>
    <property type="molecule type" value="Genomic_DNA"/>
</dbReference>
<evidence type="ECO:0000256" key="4">
    <source>
        <dbReference type="ARBA" id="ARBA00022692"/>
    </source>
</evidence>
<evidence type="ECO:0000256" key="2">
    <source>
        <dbReference type="ARBA" id="ARBA00022448"/>
    </source>
</evidence>
<dbReference type="AlphaFoldDB" id="A0A8K0UQ59"/>
<keyword evidence="12" id="KW-1185">Reference proteome</keyword>
<feature type="compositionally biased region" description="Basic and acidic residues" evidence="8">
    <location>
        <begin position="549"/>
        <end position="558"/>
    </location>
</feature>
<feature type="transmembrane region" description="Helical" evidence="9">
    <location>
        <begin position="134"/>
        <end position="153"/>
    </location>
</feature>
<comment type="subcellular location">
    <subcellularLocation>
        <location evidence="1">Cell membrane</location>
        <topology evidence="1">Multi-pass membrane protein</topology>
    </subcellularLocation>
</comment>
<keyword evidence="4 9" id="KW-0812">Transmembrane</keyword>
<dbReference type="OrthoDB" id="9986881at2759"/>
<feature type="transmembrane region" description="Helical" evidence="9">
    <location>
        <begin position="308"/>
        <end position="334"/>
    </location>
</feature>
<evidence type="ECO:0000313" key="12">
    <source>
        <dbReference type="Proteomes" id="UP000813824"/>
    </source>
</evidence>
<feature type="transmembrane region" description="Helical" evidence="9">
    <location>
        <begin position="174"/>
        <end position="194"/>
    </location>
</feature>
<evidence type="ECO:0000256" key="1">
    <source>
        <dbReference type="ARBA" id="ARBA00004651"/>
    </source>
</evidence>
<proteinExistence type="inferred from homology"/>
<dbReference type="SUPFAM" id="SSF103473">
    <property type="entry name" value="MFS general substrate transporter"/>
    <property type="match status" value="1"/>
</dbReference>
<organism evidence="11 12">
    <name type="scientific">Cristinia sonorae</name>
    <dbReference type="NCBI Taxonomy" id="1940300"/>
    <lineage>
        <taxon>Eukaryota</taxon>
        <taxon>Fungi</taxon>
        <taxon>Dikarya</taxon>
        <taxon>Basidiomycota</taxon>
        <taxon>Agaricomycotina</taxon>
        <taxon>Agaricomycetes</taxon>
        <taxon>Agaricomycetidae</taxon>
        <taxon>Agaricales</taxon>
        <taxon>Pleurotineae</taxon>
        <taxon>Stephanosporaceae</taxon>
        <taxon>Cristinia</taxon>
    </lineage>
</organism>
<feature type="transmembrane region" description="Helical" evidence="9">
    <location>
        <begin position="85"/>
        <end position="103"/>
    </location>
</feature>
<evidence type="ECO:0000313" key="11">
    <source>
        <dbReference type="EMBL" id="KAH8100973.1"/>
    </source>
</evidence>